<dbReference type="PANTHER" id="PTHR42788:SF19">
    <property type="entry name" value="ALIPHATIC SULFONATES IMPORT ATP-BINDING PROTEIN SSUB 2"/>
    <property type="match status" value="1"/>
</dbReference>
<dbReference type="InterPro" id="IPR027417">
    <property type="entry name" value="P-loop_NTPase"/>
</dbReference>
<dbReference type="AlphaFoldDB" id="A0A951UB98"/>
<sequence length="248" mass="27872">MLQIEGVNKEFDNGFTALDSINLAVNYGEIISLVGTSGCGKSTLLRIISGLDFPTSGTVFIHNQLITAPHPEIGIIFQEARLMPWLSVQENVKFGLCHLPKSEQAKLTGDVLEKVGLTESSQLLPRELSGGMAQRVAIARALVTKPSLLLLDEPFSALDAFTRMKLQEHLLQIWEYDRPTLILVTHDIEEALVLSDRIIVMRGNPGHIHREFQLDLPRPRKRTDIRFQYWKEQLLAELDLSPTQQSLV</sequence>
<evidence type="ECO:0000256" key="3">
    <source>
        <dbReference type="ARBA" id="ARBA00022448"/>
    </source>
</evidence>
<dbReference type="Proteomes" id="UP000753908">
    <property type="component" value="Unassembled WGS sequence"/>
</dbReference>
<dbReference type="Gene3D" id="3.40.50.300">
    <property type="entry name" value="P-loop containing nucleotide triphosphate hydrolases"/>
    <property type="match status" value="1"/>
</dbReference>
<dbReference type="GO" id="GO:0005524">
    <property type="term" value="F:ATP binding"/>
    <property type="evidence" value="ECO:0007669"/>
    <property type="project" value="UniProtKB-KW"/>
</dbReference>
<keyword evidence="4" id="KW-0547">Nucleotide-binding</keyword>
<evidence type="ECO:0000259" key="6">
    <source>
        <dbReference type="PROSITE" id="PS50893"/>
    </source>
</evidence>
<evidence type="ECO:0000256" key="5">
    <source>
        <dbReference type="ARBA" id="ARBA00022840"/>
    </source>
</evidence>
<comment type="caution">
    <text evidence="7">The sequence shown here is derived from an EMBL/GenBank/DDBJ whole genome shotgun (WGS) entry which is preliminary data.</text>
</comment>
<reference evidence="7" key="2">
    <citation type="journal article" date="2022" name="Microbiol. Resour. Announc.">
        <title>Metagenome Sequencing to Explore Phylogenomics of Terrestrial Cyanobacteria.</title>
        <authorList>
            <person name="Ward R.D."/>
            <person name="Stajich J.E."/>
            <person name="Johansen J.R."/>
            <person name="Huntemann M."/>
            <person name="Clum A."/>
            <person name="Foster B."/>
            <person name="Foster B."/>
            <person name="Roux S."/>
            <person name="Palaniappan K."/>
            <person name="Varghese N."/>
            <person name="Mukherjee S."/>
            <person name="Reddy T.B.K."/>
            <person name="Daum C."/>
            <person name="Copeland A."/>
            <person name="Chen I.A."/>
            <person name="Ivanova N.N."/>
            <person name="Kyrpides N.C."/>
            <person name="Shapiro N."/>
            <person name="Eloe-Fadrosh E.A."/>
            <person name="Pietrasiak N."/>
        </authorList>
    </citation>
    <scope>NUCLEOTIDE SEQUENCE</scope>
    <source>
        <strain evidence="7">CPER-KK1</strain>
    </source>
</reference>
<dbReference type="InterPro" id="IPR050166">
    <property type="entry name" value="ABC_transporter_ATP-bind"/>
</dbReference>
<protein>
    <submittedName>
        <fullName evidence="7">ABC transporter ATP-binding protein</fullName>
    </submittedName>
</protein>
<keyword evidence="5 7" id="KW-0067">ATP-binding</keyword>
<dbReference type="PANTHER" id="PTHR42788">
    <property type="entry name" value="TAURINE IMPORT ATP-BINDING PROTEIN-RELATED"/>
    <property type="match status" value="1"/>
</dbReference>
<comment type="similarity">
    <text evidence="2">Belongs to the ABC transporter superfamily. Nitrate/nitrite/cyanate uptake transporter (NitT) (TC 3.A.1.16) family.</text>
</comment>
<dbReference type="InterPro" id="IPR017871">
    <property type="entry name" value="ABC_transporter-like_CS"/>
</dbReference>
<name>A0A951UB98_9CYAN</name>
<dbReference type="CDD" id="cd03293">
    <property type="entry name" value="ABC_NrtD_SsuB_transporters"/>
    <property type="match status" value="1"/>
</dbReference>
<gene>
    <name evidence="7" type="ORF">KME25_20940</name>
</gene>
<dbReference type="PROSITE" id="PS00211">
    <property type="entry name" value="ABC_TRANSPORTER_1"/>
    <property type="match status" value="1"/>
</dbReference>
<evidence type="ECO:0000256" key="4">
    <source>
        <dbReference type="ARBA" id="ARBA00022741"/>
    </source>
</evidence>
<dbReference type="PROSITE" id="PS50893">
    <property type="entry name" value="ABC_TRANSPORTER_2"/>
    <property type="match status" value="1"/>
</dbReference>
<dbReference type="SUPFAM" id="SSF52540">
    <property type="entry name" value="P-loop containing nucleoside triphosphate hydrolases"/>
    <property type="match status" value="1"/>
</dbReference>
<evidence type="ECO:0000313" key="7">
    <source>
        <dbReference type="EMBL" id="MBW4546885.1"/>
    </source>
</evidence>
<evidence type="ECO:0000256" key="1">
    <source>
        <dbReference type="ARBA" id="ARBA00004417"/>
    </source>
</evidence>
<dbReference type="EMBL" id="JAHHIF010000031">
    <property type="protein sequence ID" value="MBW4546885.1"/>
    <property type="molecule type" value="Genomic_DNA"/>
</dbReference>
<dbReference type="InterPro" id="IPR003593">
    <property type="entry name" value="AAA+_ATPase"/>
</dbReference>
<dbReference type="InterPro" id="IPR003439">
    <property type="entry name" value="ABC_transporter-like_ATP-bd"/>
</dbReference>
<evidence type="ECO:0000256" key="2">
    <source>
        <dbReference type="ARBA" id="ARBA00009440"/>
    </source>
</evidence>
<feature type="domain" description="ABC transporter" evidence="6">
    <location>
        <begin position="2"/>
        <end position="228"/>
    </location>
</feature>
<proteinExistence type="inferred from homology"/>
<organism evidence="7 8">
    <name type="scientific">Symplocastrum torsivum CPER-KK1</name>
    <dbReference type="NCBI Taxonomy" id="450513"/>
    <lineage>
        <taxon>Bacteria</taxon>
        <taxon>Bacillati</taxon>
        <taxon>Cyanobacteriota</taxon>
        <taxon>Cyanophyceae</taxon>
        <taxon>Oscillatoriophycideae</taxon>
        <taxon>Oscillatoriales</taxon>
        <taxon>Microcoleaceae</taxon>
        <taxon>Symplocastrum</taxon>
    </lineage>
</organism>
<reference evidence="7" key="1">
    <citation type="submission" date="2021-05" db="EMBL/GenBank/DDBJ databases">
        <authorList>
            <person name="Pietrasiak N."/>
            <person name="Ward R."/>
            <person name="Stajich J.E."/>
            <person name="Kurbessoian T."/>
        </authorList>
    </citation>
    <scope>NUCLEOTIDE SEQUENCE</scope>
    <source>
        <strain evidence="7">CPER-KK1</strain>
    </source>
</reference>
<keyword evidence="3" id="KW-0813">Transport</keyword>
<dbReference type="SMART" id="SM00382">
    <property type="entry name" value="AAA"/>
    <property type="match status" value="1"/>
</dbReference>
<dbReference type="GO" id="GO:0016887">
    <property type="term" value="F:ATP hydrolysis activity"/>
    <property type="evidence" value="ECO:0007669"/>
    <property type="project" value="InterPro"/>
</dbReference>
<dbReference type="GO" id="GO:0005886">
    <property type="term" value="C:plasma membrane"/>
    <property type="evidence" value="ECO:0007669"/>
    <property type="project" value="UniProtKB-SubCell"/>
</dbReference>
<dbReference type="Pfam" id="PF00005">
    <property type="entry name" value="ABC_tran"/>
    <property type="match status" value="1"/>
</dbReference>
<accession>A0A951UB98</accession>
<evidence type="ECO:0000313" key="8">
    <source>
        <dbReference type="Proteomes" id="UP000753908"/>
    </source>
</evidence>
<comment type="subcellular location">
    <subcellularLocation>
        <location evidence="1">Cell inner membrane</location>
        <topology evidence="1">Peripheral membrane protein</topology>
    </subcellularLocation>
</comment>